<reference evidence="1" key="2">
    <citation type="submission" date="2021-04" db="EMBL/GenBank/DDBJ databases">
        <authorList>
            <person name="Gilroy R."/>
        </authorList>
    </citation>
    <scope>NUCLEOTIDE SEQUENCE</scope>
    <source>
        <strain evidence="1">ChiHjej9B8-1298</strain>
    </source>
</reference>
<name>A0A9D2J108_9BACE</name>
<organism evidence="1 2">
    <name type="scientific">Candidatus Bacteroides merdigallinarum</name>
    <dbReference type="NCBI Taxonomy" id="2838473"/>
    <lineage>
        <taxon>Bacteria</taxon>
        <taxon>Pseudomonadati</taxon>
        <taxon>Bacteroidota</taxon>
        <taxon>Bacteroidia</taxon>
        <taxon>Bacteroidales</taxon>
        <taxon>Bacteroidaceae</taxon>
        <taxon>Bacteroides</taxon>
    </lineage>
</organism>
<reference evidence="1" key="1">
    <citation type="journal article" date="2021" name="PeerJ">
        <title>Extensive microbial diversity within the chicken gut microbiome revealed by metagenomics and culture.</title>
        <authorList>
            <person name="Gilroy R."/>
            <person name="Ravi A."/>
            <person name="Getino M."/>
            <person name="Pursley I."/>
            <person name="Horton D.L."/>
            <person name="Alikhan N.F."/>
            <person name="Baker D."/>
            <person name="Gharbi K."/>
            <person name="Hall N."/>
            <person name="Watson M."/>
            <person name="Adriaenssens E.M."/>
            <person name="Foster-Nyarko E."/>
            <person name="Jarju S."/>
            <person name="Secka A."/>
            <person name="Antonio M."/>
            <person name="Oren A."/>
            <person name="Chaudhuri R.R."/>
            <person name="La Ragione R."/>
            <person name="Hildebrand F."/>
            <person name="Pallen M.J."/>
        </authorList>
    </citation>
    <scope>NUCLEOTIDE SEQUENCE</scope>
    <source>
        <strain evidence="1">ChiHjej9B8-1298</strain>
    </source>
</reference>
<evidence type="ECO:0000313" key="2">
    <source>
        <dbReference type="Proteomes" id="UP000824028"/>
    </source>
</evidence>
<accession>A0A9D2J108</accession>
<dbReference type="AlphaFoldDB" id="A0A9D2J108"/>
<sequence length="299" mass="35007">MQPIDKFTNIDAVYPTLEAKEEDDILDYVWQFAMIIHPAMSKEIQGLILEGSEAIPTFKERYNNRLIEMPLTYEEYKKDKEIQTALSALQLDKDKFWFAILFIKDYVDGKCWQAFEYGETPASEIKKLFQNISQYEEHPNANPLTDHITFREELTLSLQVNGKTIHTIETANAIKFILSCCQEHLDDLNPKDEFDTEHLYDNIEMVSTCPKQQQTTISNTKRICLFAQTFKMFFNFLSPFDTNYRKGAKNTYDVTFLISQLIYLTGISDNENFLSDKTTLKGYLSKNKKFSWNVRNNNY</sequence>
<comment type="caution">
    <text evidence="1">The sequence shown here is derived from an EMBL/GenBank/DDBJ whole genome shotgun (WGS) entry which is preliminary data.</text>
</comment>
<dbReference type="EMBL" id="DXBX01000026">
    <property type="protein sequence ID" value="HIZ32616.1"/>
    <property type="molecule type" value="Genomic_DNA"/>
</dbReference>
<gene>
    <name evidence="1" type="ORF">H9814_03575</name>
</gene>
<proteinExistence type="predicted"/>
<dbReference type="Proteomes" id="UP000824028">
    <property type="component" value="Unassembled WGS sequence"/>
</dbReference>
<evidence type="ECO:0000313" key="1">
    <source>
        <dbReference type="EMBL" id="HIZ32616.1"/>
    </source>
</evidence>
<protein>
    <submittedName>
        <fullName evidence="1">Uncharacterized protein</fullName>
    </submittedName>
</protein>